<sequence>MSLEDKCWTAFMRRDHKEAVRLLPLVKEPNKIERMYNFRDYVSLLHLSSGNGWLD</sequence>
<protein>
    <submittedName>
        <fullName evidence="1">Uncharacterized protein</fullName>
    </submittedName>
</protein>
<evidence type="ECO:0000313" key="1">
    <source>
        <dbReference type="EnsemblMetazoa" id="Aqu2.1.09956_001"/>
    </source>
</evidence>
<proteinExistence type="predicted"/>
<dbReference type="InParanoid" id="A0A1X7T6T2"/>
<organism evidence="1">
    <name type="scientific">Amphimedon queenslandica</name>
    <name type="common">Sponge</name>
    <dbReference type="NCBI Taxonomy" id="400682"/>
    <lineage>
        <taxon>Eukaryota</taxon>
        <taxon>Metazoa</taxon>
        <taxon>Porifera</taxon>
        <taxon>Demospongiae</taxon>
        <taxon>Heteroscleromorpha</taxon>
        <taxon>Haplosclerida</taxon>
        <taxon>Niphatidae</taxon>
        <taxon>Amphimedon</taxon>
    </lineage>
</organism>
<dbReference type="EnsemblMetazoa" id="Aqu2.1.09956_001">
    <property type="protein sequence ID" value="Aqu2.1.09956_001"/>
    <property type="gene ID" value="Aqu2.1.09956"/>
</dbReference>
<accession>A0A1X7T6T2</accession>
<reference evidence="1" key="1">
    <citation type="submission" date="2017-05" db="UniProtKB">
        <authorList>
            <consortium name="EnsemblMetazoa"/>
        </authorList>
    </citation>
    <scope>IDENTIFICATION</scope>
</reference>
<name>A0A1X7T6T2_AMPQE</name>
<dbReference type="AlphaFoldDB" id="A0A1X7T6T2"/>